<dbReference type="InterPro" id="IPR001433">
    <property type="entry name" value="OxRdtase_FAD/NAD-bd"/>
</dbReference>
<evidence type="ECO:0000256" key="7">
    <source>
        <dbReference type="ARBA" id="ARBA00022485"/>
    </source>
</evidence>
<evidence type="ECO:0000256" key="13">
    <source>
        <dbReference type="ARBA" id="ARBA00022857"/>
    </source>
</evidence>
<evidence type="ECO:0000256" key="2">
    <source>
        <dbReference type="ARBA" id="ARBA00001942"/>
    </source>
</evidence>
<evidence type="ECO:0000256" key="4">
    <source>
        <dbReference type="ARBA" id="ARBA00001974"/>
    </source>
</evidence>
<keyword evidence="17" id="KW-0411">Iron-sulfur</keyword>
<dbReference type="InterPro" id="IPR029039">
    <property type="entry name" value="Flavoprotein-like_sf"/>
</dbReference>
<dbReference type="Gene3D" id="3.40.50.80">
    <property type="entry name" value="Nucleotide-binding domain of ferredoxin-NADP reductase (FNR) module"/>
    <property type="match status" value="1"/>
</dbReference>
<dbReference type="Pfam" id="PF04879">
    <property type="entry name" value="Molybdop_Fe4S4"/>
    <property type="match status" value="1"/>
</dbReference>
<evidence type="ECO:0000259" key="22">
    <source>
        <dbReference type="PROSITE" id="PS51384"/>
    </source>
</evidence>
<dbReference type="Pfam" id="PF01568">
    <property type="entry name" value="Molydop_binding"/>
    <property type="match status" value="1"/>
</dbReference>
<keyword evidence="19" id="KW-0028">Amino-acid biosynthesis</keyword>
<keyword evidence="19" id="KW-0198">Cysteine biosynthesis</keyword>
<evidence type="ECO:0000256" key="17">
    <source>
        <dbReference type="ARBA" id="ARBA00023014"/>
    </source>
</evidence>
<dbReference type="GO" id="GO:0004783">
    <property type="term" value="F:sulfite reductase (NADPH) activity"/>
    <property type="evidence" value="ECO:0007669"/>
    <property type="project" value="UniProtKB-EC"/>
</dbReference>
<comment type="cofactor">
    <cofactor evidence="2">
        <name>Mo-bis(molybdopterin guanine dinucleotide)</name>
        <dbReference type="ChEBI" id="CHEBI:60539"/>
    </cofactor>
</comment>
<dbReference type="InterPro" id="IPR006657">
    <property type="entry name" value="MoPterin_dinucl-bd_dom"/>
</dbReference>
<evidence type="ECO:0000256" key="14">
    <source>
        <dbReference type="ARBA" id="ARBA00022982"/>
    </source>
</evidence>
<dbReference type="InterPro" id="IPR008254">
    <property type="entry name" value="Flavodoxin/NO_synth"/>
</dbReference>
<dbReference type="PANTHER" id="PTHR43105">
    <property type="entry name" value="RESPIRATORY NITRATE REDUCTASE"/>
    <property type="match status" value="1"/>
</dbReference>
<keyword evidence="7" id="KW-0004">4Fe-4S</keyword>
<dbReference type="InterPro" id="IPR006656">
    <property type="entry name" value="Mopterin_OxRdtase"/>
</dbReference>
<feature type="domain" description="FAD-binding FR-type" evidence="22">
    <location>
        <begin position="947"/>
        <end position="1143"/>
    </location>
</feature>
<evidence type="ECO:0000256" key="9">
    <source>
        <dbReference type="ARBA" id="ARBA00022630"/>
    </source>
</evidence>
<keyword evidence="18" id="KW-0534">Nitrate assimilation</keyword>
<evidence type="ECO:0000256" key="20">
    <source>
        <dbReference type="ARBA" id="ARBA00052219"/>
    </source>
</evidence>
<evidence type="ECO:0000256" key="1">
    <source>
        <dbReference type="ARBA" id="ARBA00001917"/>
    </source>
</evidence>
<dbReference type="SUPFAM" id="SSF63380">
    <property type="entry name" value="Riboflavin synthase domain-like"/>
    <property type="match status" value="1"/>
</dbReference>
<dbReference type="Gene3D" id="2.40.40.20">
    <property type="match status" value="1"/>
</dbReference>
<dbReference type="PROSITE" id="PS51669">
    <property type="entry name" value="4FE4S_MOW_BIS_MGD"/>
    <property type="match status" value="1"/>
</dbReference>
<protein>
    <recommendedName>
        <fullName evidence="6">assimilatory sulfite reductase (NADPH)</fullName>
        <ecNumber evidence="6">1.8.1.2</ecNumber>
    </recommendedName>
</protein>
<keyword evidence="14" id="KW-0813">Transport</keyword>
<dbReference type="Proteomes" id="UP000032668">
    <property type="component" value="Unassembled WGS sequence"/>
</dbReference>
<keyword evidence="12" id="KW-0274">FAD</keyword>
<dbReference type="SUPFAM" id="SSF50692">
    <property type="entry name" value="ADC-like"/>
    <property type="match status" value="1"/>
</dbReference>
<comment type="catalytic activity">
    <reaction evidence="20">
        <text>hydrogen sulfide + 3 NADP(+) + 3 H2O = sulfite + 3 NADPH + 4 H(+)</text>
        <dbReference type="Rhea" id="RHEA:13801"/>
        <dbReference type="ChEBI" id="CHEBI:15377"/>
        <dbReference type="ChEBI" id="CHEBI:15378"/>
        <dbReference type="ChEBI" id="CHEBI:17359"/>
        <dbReference type="ChEBI" id="CHEBI:29919"/>
        <dbReference type="ChEBI" id="CHEBI:57783"/>
        <dbReference type="ChEBI" id="CHEBI:58349"/>
        <dbReference type="EC" id="1.8.1.2"/>
    </reaction>
</comment>
<dbReference type="GO" id="GO:0045333">
    <property type="term" value="P:cellular respiration"/>
    <property type="evidence" value="ECO:0007669"/>
    <property type="project" value="UniProtKB-ARBA"/>
</dbReference>
<evidence type="ECO:0000313" key="24">
    <source>
        <dbReference type="EMBL" id="GAN80084.1"/>
    </source>
</evidence>
<dbReference type="Pfam" id="PF00384">
    <property type="entry name" value="Molybdopterin"/>
    <property type="match status" value="1"/>
</dbReference>
<dbReference type="STRING" id="1120923.SAMN02746095_01019"/>
<dbReference type="PROSITE" id="PS51384">
    <property type="entry name" value="FAD_FR"/>
    <property type="match status" value="1"/>
</dbReference>
<dbReference type="InterPro" id="IPR001709">
    <property type="entry name" value="Flavoprot_Pyr_Nucl_cyt_Rdtase"/>
</dbReference>
<evidence type="ECO:0000256" key="12">
    <source>
        <dbReference type="ARBA" id="ARBA00022827"/>
    </source>
</evidence>
<dbReference type="Gene3D" id="3.40.50.740">
    <property type="match status" value="1"/>
</dbReference>
<dbReference type="PRINTS" id="PR00369">
    <property type="entry name" value="FLAVODOXIN"/>
</dbReference>
<feature type="domain" description="Flavodoxin-like" evidence="21">
    <location>
        <begin position="795"/>
        <end position="926"/>
    </location>
</feature>
<dbReference type="Pfam" id="PF00175">
    <property type="entry name" value="NAD_binding_1"/>
    <property type="match status" value="1"/>
</dbReference>
<evidence type="ECO:0000256" key="3">
    <source>
        <dbReference type="ARBA" id="ARBA00001966"/>
    </source>
</evidence>
<evidence type="ECO:0000256" key="11">
    <source>
        <dbReference type="ARBA" id="ARBA00022723"/>
    </source>
</evidence>
<feature type="domain" description="4Fe-4S Mo/W bis-MGD-type" evidence="23">
    <location>
        <begin position="12"/>
        <end position="68"/>
    </location>
</feature>
<keyword evidence="10" id="KW-0288">FMN</keyword>
<keyword evidence="8" id="KW-0500">Molybdenum</keyword>
<evidence type="ECO:0000313" key="25">
    <source>
        <dbReference type="Proteomes" id="UP000032668"/>
    </source>
</evidence>
<evidence type="ECO:0000256" key="6">
    <source>
        <dbReference type="ARBA" id="ARBA00012604"/>
    </source>
</evidence>
<dbReference type="GO" id="GO:0051539">
    <property type="term" value="F:4 iron, 4 sulfur cluster binding"/>
    <property type="evidence" value="ECO:0007669"/>
    <property type="project" value="UniProtKB-KW"/>
</dbReference>
<dbReference type="SUPFAM" id="SSF52218">
    <property type="entry name" value="Flavoproteins"/>
    <property type="match status" value="1"/>
</dbReference>
<dbReference type="InterPro" id="IPR006963">
    <property type="entry name" value="Mopterin_OxRdtase_4Fe-4S_dom"/>
</dbReference>
<proteinExistence type="inferred from homology"/>
<name>A0A0D6PGW4_9PROT</name>
<dbReference type="CDD" id="cd02791">
    <property type="entry name" value="MopB_CT_Nitrate-R-NapA-like"/>
    <property type="match status" value="1"/>
</dbReference>
<reference evidence="24 25" key="1">
    <citation type="submission" date="2012-11" db="EMBL/GenBank/DDBJ databases">
        <title>Whole genome sequence of Acidocella aminolytica 101 = DSM 11237.</title>
        <authorList>
            <person name="Azuma Y."/>
            <person name="Higashiura N."/>
            <person name="Hirakawa H."/>
            <person name="Matsushita K."/>
        </authorList>
    </citation>
    <scope>NUCLEOTIDE SEQUENCE [LARGE SCALE GENOMIC DNA]</scope>
    <source>
        <strain evidence="25">101 / DSM 11237</strain>
    </source>
</reference>
<comment type="cofactor">
    <cofactor evidence="3">
        <name>[4Fe-4S] cluster</name>
        <dbReference type="ChEBI" id="CHEBI:49883"/>
    </cofactor>
</comment>
<dbReference type="PANTHER" id="PTHR43105:SF9">
    <property type="entry name" value="NADPH-FE(3+) OXIDOREDUCTASE SUBUNIT ALPHA"/>
    <property type="match status" value="1"/>
</dbReference>
<dbReference type="Gene3D" id="3.40.228.10">
    <property type="entry name" value="Dimethylsulfoxide Reductase, domain 2"/>
    <property type="match status" value="1"/>
</dbReference>
<comment type="similarity">
    <text evidence="5">Belongs to the prokaryotic molybdopterin-containing oxidoreductase family. NasA/NapA/NarB subfamily.</text>
</comment>
<evidence type="ECO:0000256" key="16">
    <source>
        <dbReference type="ARBA" id="ARBA00023004"/>
    </source>
</evidence>
<dbReference type="InterPro" id="IPR017938">
    <property type="entry name" value="Riboflavin_synthase-like_b-brl"/>
</dbReference>
<dbReference type="GO" id="GO:1990204">
    <property type="term" value="C:oxidoreductase complex"/>
    <property type="evidence" value="ECO:0007669"/>
    <property type="project" value="UniProtKB-ARBA"/>
</dbReference>
<dbReference type="InterPro" id="IPR050123">
    <property type="entry name" value="Prok_molybdopt-oxidoreductase"/>
</dbReference>
<keyword evidence="16" id="KW-0408">Iron</keyword>
<dbReference type="CDD" id="cd02754">
    <property type="entry name" value="MopB_Nitrate-R-NapA-like"/>
    <property type="match status" value="1"/>
</dbReference>
<evidence type="ECO:0000256" key="8">
    <source>
        <dbReference type="ARBA" id="ARBA00022505"/>
    </source>
</evidence>
<sequence length="1294" mass="140171">MPEAEQLDGMNTEAVKSVCPFCGVGCGIVLQVEDGRVTKVSGDKSHPANKGRLCTKGQTCHVPLTQGRLASAYLRPVREDEQRPVPLSMAIAQTARQLQEVIEAHGPDAVGFYISGQMSLEAQYLANKLAKGFIRTRHVEANSRLCMASAASGYKLSLGADAPPGSYDDLDHADTFLVIGANMADCHPILFLRLMDRVKQGAKLIVVDPRRSATADKADLFLQPRPGSDIALINGILRLLHEAGKTDPAFIAAHTEGWGAMLPLLEDYTLLRVAEMTGLAEADIRQAAAWIGRSRRFVSLWTMGLNQSVRGTWNTNALCNLHLATGAICRTGAGPFSLTGQPNAMGGREMGYMGPGLPGQRSAKNAEDRAFTETIWNLPLGTLRNAPATGAVDMFDEMAQGRIKACWIICTNPVASMPARSRTIAGLKAAELVIVQDAYLDTETAPYADILLPGALWAEADGVMVNSERNMTLASQAVPPPGEAMADWQLLAEVAKAMGYSGFAYDNAAEIFDEIRRFSNPRTGYDISGASHARLAQTPLQWPIGPEAASRNPVRYMESGAPLFPAASGRAQFYPRPCMPPAEMPDEAFPFTLNTGRVQHQWHTLTKTGKVPALNRLNTGPFVEIHAQDAAALGLLEGDSLELRSRRGRAVLPALVSGRVQPGCLFAPFHWNDVFGDDLAINQITNAAVDEISLQPEYKICAVALARVEAIKPAMLVPEAPAPMSALLGTKIALPELAVEERLYLHGFLQGYSLNPTGIPKLPANAPLAPERLLYLNGLLAGLLSRAPEPGAAAVTILYASQTGTAEGYAREAAQRLNAEVRALNDVTPSALSGTVFVFASTFGDGEAPDNGDRFWQALAAETAPRLEALRFGVLAFGDSAYAQFCGFGARLETRLAALGAQPLLPRWNCEPGEDDKVQTWLARAQEALGQQEAALAPTATPAISRANPFLARLAGNRRLNASGSEKETRHLVFDLAESGLSYQPGDALGVWPENDPALLEEMAKLMGLAPEALAKRDISRLTPPLLAFCAERDPALAVQLPAQDDPTRQAWLWGRQLRDVLVEFTVCATPEEWLGVLKPLTPRLYSISSSQSVHPGEVHLTVNIVRHEFAGRPSGGLCSRFLADRATGAGLFIQPSGHFHLPADDATSIIMIGPGTGIAPFRGFLQERRARNAKGRNWLVFGEQREASDFYYREELEALARDGFLHHLTTAFSRDQVQKIYVQDRLREEGAQLWTWLQDGAHLYICGDAACMAKDVHESLCGILGLHGCMDRSAANAYLDKMITDKRYLRDLY</sequence>
<dbReference type="InterPro" id="IPR023173">
    <property type="entry name" value="NADPH_Cyt_P450_Rdtase_alpha"/>
</dbReference>
<dbReference type="FunFam" id="3.40.50.80:FF:000001">
    <property type="entry name" value="NADPH--cytochrome P450 reductase 1"/>
    <property type="match status" value="1"/>
</dbReference>
<evidence type="ECO:0000256" key="19">
    <source>
        <dbReference type="ARBA" id="ARBA00023192"/>
    </source>
</evidence>
<dbReference type="GO" id="GO:0046872">
    <property type="term" value="F:metal ion binding"/>
    <property type="evidence" value="ECO:0007669"/>
    <property type="project" value="UniProtKB-KW"/>
</dbReference>
<evidence type="ECO:0000256" key="15">
    <source>
        <dbReference type="ARBA" id="ARBA00023002"/>
    </source>
</evidence>
<dbReference type="InterPro" id="IPR009010">
    <property type="entry name" value="Asp_de-COase-like_dom_sf"/>
</dbReference>
<dbReference type="Gene3D" id="2.20.25.90">
    <property type="entry name" value="ADC-like domains"/>
    <property type="match status" value="1"/>
</dbReference>
<evidence type="ECO:0000256" key="5">
    <source>
        <dbReference type="ARBA" id="ARBA00008747"/>
    </source>
</evidence>
<dbReference type="GO" id="GO:0019344">
    <property type="term" value="P:cysteine biosynthetic process"/>
    <property type="evidence" value="ECO:0007669"/>
    <property type="project" value="UniProtKB-KW"/>
</dbReference>
<dbReference type="Pfam" id="PF00667">
    <property type="entry name" value="FAD_binding_1"/>
    <property type="match status" value="2"/>
</dbReference>
<evidence type="ECO:0000259" key="21">
    <source>
        <dbReference type="PROSITE" id="PS50902"/>
    </source>
</evidence>
<dbReference type="SMART" id="SM00926">
    <property type="entry name" value="Molybdop_Fe4S4"/>
    <property type="match status" value="1"/>
</dbReference>
<organism evidence="24 25">
    <name type="scientific">Acidocella aminolytica 101 = DSM 11237</name>
    <dbReference type="NCBI Taxonomy" id="1120923"/>
    <lineage>
        <taxon>Bacteria</taxon>
        <taxon>Pseudomonadati</taxon>
        <taxon>Pseudomonadota</taxon>
        <taxon>Alphaproteobacteria</taxon>
        <taxon>Acetobacterales</taxon>
        <taxon>Acidocellaceae</taxon>
        <taxon>Acidocella</taxon>
    </lineage>
</organism>
<keyword evidence="25" id="KW-1185">Reference proteome</keyword>
<dbReference type="PROSITE" id="PS50902">
    <property type="entry name" value="FLAVODOXIN_LIKE"/>
    <property type="match status" value="1"/>
</dbReference>
<dbReference type="InterPro" id="IPR017927">
    <property type="entry name" value="FAD-bd_FR_type"/>
</dbReference>
<gene>
    <name evidence="24" type="ORF">Aam_036_006</name>
</gene>
<dbReference type="InterPro" id="IPR027467">
    <property type="entry name" value="MopterinOxRdtase_cofactor_BS"/>
</dbReference>
<comment type="cofactor">
    <cofactor evidence="1">
        <name>FMN</name>
        <dbReference type="ChEBI" id="CHEBI:58210"/>
    </cofactor>
</comment>
<dbReference type="EMBL" id="BANC01000036">
    <property type="protein sequence ID" value="GAN80084.1"/>
    <property type="molecule type" value="Genomic_DNA"/>
</dbReference>
<dbReference type="PROSITE" id="PS00551">
    <property type="entry name" value="MOLYBDOPTERIN_PROK_1"/>
    <property type="match status" value="1"/>
</dbReference>
<dbReference type="GO" id="GO:0016020">
    <property type="term" value="C:membrane"/>
    <property type="evidence" value="ECO:0007669"/>
    <property type="project" value="TreeGrafter"/>
</dbReference>
<keyword evidence="14" id="KW-0249">Electron transport</keyword>
<dbReference type="SUPFAM" id="SSF52343">
    <property type="entry name" value="Ferredoxin reductase-like, C-terminal NADP-linked domain"/>
    <property type="match status" value="1"/>
</dbReference>
<evidence type="ECO:0000259" key="23">
    <source>
        <dbReference type="PROSITE" id="PS51669"/>
    </source>
</evidence>
<dbReference type="CDD" id="cd06199">
    <property type="entry name" value="SiR"/>
    <property type="match status" value="1"/>
</dbReference>
<keyword evidence="13" id="KW-0521">NADP</keyword>
<accession>A0A0D6PGW4</accession>
<dbReference type="Pfam" id="PF00258">
    <property type="entry name" value="Flavodoxin_1"/>
    <property type="match status" value="1"/>
</dbReference>
<dbReference type="EC" id="1.8.1.2" evidence="6"/>
<keyword evidence="11" id="KW-0479">Metal-binding</keyword>
<dbReference type="GO" id="GO:0043546">
    <property type="term" value="F:molybdopterin cofactor binding"/>
    <property type="evidence" value="ECO:0007669"/>
    <property type="project" value="InterPro"/>
</dbReference>
<evidence type="ECO:0000256" key="10">
    <source>
        <dbReference type="ARBA" id="ARBA00022643"/>
    </source>
</evidence>
<dbReference type="InterPro" id="IPR003097">
    <property type="entry name" value="CysJ-like_FAD-binding"/>
</dbReference>
<dbReference type="Gene3D" id="1.20.990.10">
    <property type="entry name" value="NADPH-cytochrome p450 Reductase, Chain A, domain 3"/>
    <property type="match status" value="1"/>
</dbReference>
<dbReference type="GO" id="GO:0010181">
    <property type="term" value="F:FMN binding"/>
    <property type="evidence" value="ECO:0007669"/>
    <property type="project" value="InterPro"/>
</dbReference>
<keyword evidence="15" id="KW-0560">Oxidoreductase</keyword>
<dbReference type="Gene3D" id="3.40.50.360">
    <property type="match status" value="1"/>
</dbReference>
<comment type="cofactor">
    <cofactor evidence="4">
        <name>FAD</name>
        <dbReference type="ChEBI" id="CHEBI:57692"/>
    </cofactor>
</comment>
<dbReference type="GO" id="GO:0042128">
    <property type="term" value="P:nitrate assimilation"/>
    <property type="evidence" value="ECO:0007669"/>
    <property type="project" value="UniProtKB-KW"/>
</dbReference>
<dbReference type="InterPro" id="IPR039261">
    <property type="entry name" value="FNR_nucleotide-bd"/>
</dbReference>
<dbReference type="InterPro" id="IPR041957">
    <property type="entry name" value="CT_Nitrate-R-NapA-like"/>
</dbReference>
<dbReference type="PRINTS" id="PR00371">
    <property type="entry name" value="FPNCR"/>
</dbReference>
<evidence type="ECO:0000256" key="18">
    <source>
        <dbReference type="ARBA" id="ARBA00023063"/>
    </source>
</evidence>
<dbReference type="SUPFAM" id="SSF53706">
    <property type="entry name" value="Formate dehydrogenase/DMSO reductase, domains 1-3"/>
    <property type="match status" value="1"/>
</dbReference>
<dbReference type="InterPro" id="IPR001094">
    <property type="entry name" value="Flavdoxin-like"/>
</dbReference>
<dbReference type="Gene3D" id="2.40.30.10">
    <property type="entry name" value="Translation factors"/>
    <property type="match status" value="1"/>
</dbReference>
<keyword evidence="9" id="KW-0285">Flavoprotein</keyword>
<comment type="caution">
    <text evidence="24">The sequence shown here is derived from an EMBL/GenBank/DDBJ whole genome shotgun (WGS) entry which is preliminary data.</text>
</comment>